<dbReference type="SUPFAM" id="SSF56300">
    <property type="entry name" value="Metallo-dependent phosphatases"/>
    <property type="match status" value="1"/>
</dbReference>
<protein>
    <submittedName>
        <fullName evidence="2">Recombination protein subunit</fullName>
    </submittedName>
</protein>
<dbReference type="EMBL" id="KY914485">
    <property type="protein sequence ID" value="ARK07823.1"/>
    <property type="molecule type" value="Genomic_DNA"/>
</dbReference>
<gene>
    <name evidence="2" type="ORF">phiA829_003</name>
</gene>
<evidence type="ECO:0000313" key="3">
    <source>
        <dbReference type="Proteomes" id="UP000221506"/>
    </source>
</evidence>
<sequence length="386" mass="43637">MKIGFIGDTHIGARGGNPHVRQFIANYFRNYLFPKFKELGISHYIQTGDITDKRSSISSFDMDYILSDFIPLHIENGITGDILTGNHDIALRDSNRISWADIISRLSEGFIESYQSPKDISIGLEPGQDVKICMLPWINSENYEETLKHIDASDATLAVGHLELSGFPLYRNSICDESPFELSNLNKFEKVISGHFHTASTAGNVQYLGTPYHLTWQDFPDARGFYVYDTVTKEFEFFQNPEHLTLFKVFEYSWEACDSDAALQVKIKEPKYLEEEFGLKGSIVKVIVKDRGNAKHYADFCNALRRCDLIDYNVIDHTETASITASEADEGQFRSDDAPIIAEADLQVDILTILQDRMLRDDGSNPVLVKEVVLDVHDKAIKSGDL</sequence>
<dbReference type="PANTHER" id="PTHR30337:SF0">
    <property type="entry name" value="NUCLEASE SBCCD SUBUNIT D"/>
    <property type="match status" value="1"/>
</dbReference>
<evidence type="ECO:0000313" key="2">
    <source>
        <dbReference type="EMBL" id="ARK07823.1"/>
    </source>
</evidence>
<name>A0A1W6DY09_9CAUD</name>
<dbReference type="InterPro" id="IPR004843">
    <property type="entry name" value="Calcineurin-like_PHP"/>
</dbReference>
<dbReference type="PANTHER" id="PTHR30337">
    <property type="entry name" value="COMPONENT OF ATP-DEPENDENT DSDNA EXONUCLEASE"/>
    <property type="match status" value="1"/>
</dbReference>
<proteinExistence type="predicted"/>
<dbReference type="Gene3D" id="3.60.21.10">
    <property type="match status" value="1"/>
</dbReference>
<dbReference type="InterPro" id="IPR050535">
    <property type="entry name" value="DNA_Repair-Maintenance_Comp"/>
</dbReference>
<reference evidence="2 3" key="1">
    <citation type="submission" date="2017-04" db="EMBL/GenBank/DDBJ databases">
        <title>Complete genome sequence and characterization of temperature-dependent bacteriophage phiA8-29 infecting Aeromonas.</title>
        <authorList>
            <person name="He Y."/>
            <person name="Yang H."/>
        </authorList>
    </citation>
    <scope>NUCLEOTIDE SEQUENCE [LARGE SCALE GENOMIC DNA]</scope>
</reference>
<accession>A0A1W6DY09</accession>
<keyword evidence="3" id="KW-1185">Reference proteome</keyword>
<evidence type="ECO:0000259" key="1">
    <source>
        <dbReference type="Pfam" id="PF00149"/>
    </source>
</evidence>
<dbReference type="Pfam" id="PF00149">
    <property type="entry name" value="Metallophos"/>
    <property type="match status" value="1"/>
</dbReference>
<feature type="domain" description="Calcineurin-like phosphoesterase" evidence="1">
    <location>
        <begin position="1"/>
        <end position="198"/>
    </location>
</feature>
<organism evidence="2 3">
    <name type="scientific">Aeromonas phage phiA8-29</name>
    <dbReference type="NCBI Taxonomy" id="1978922"/>
    <lineage>
        <taxon>Viruses</taxon>
        <taxon>Duplodnaviria</taxon>
        <taxon>Heunggongvirae</taxon>
        <taxon>Uroviricota</taxon>
        <taxon>Caudoviricetes</taxon>
        <taxon>Pantevenvirales</taxon>
        <taxon>Ackermannviridae</taxon>
        <taxon>Tedavirus</taxon>
        <taxon>Tedavirus A829</taxon>
    </lineage>
</organism>
<dbReference type="InterPro" id="IPR029052">
    <property type="entry name" value="Metallo-depent_PP-like"/>
</dbReference>
<dbReference type="GO" id="GO:0016787">
    <property type="term" value="F:hydrolase activity"/>
    <property type="evidence" value="ECO:0007669"/>
    <property type="project" value="InterPro"/>
</dbReference>
<dbReference type="Proteomes" id="UP000221506">
    <property type="component" value="Segment"/>
</dbReference>